<comment type="subcellular location">
    <subcellularLocation>
        <location evidence="1">Cytoplasm</location>
        <location evidence="1">Nucleoid</location>
    </subcellularLocation>
</comment>
<evidence type="ECO:0000256" key="2">
    <source>
        <dbReference type="ARBA" id="ARBA00009035"/>
    </source>
</evidence>
<comment type="caution">
    <text evidence="4">The sequence shown here is derived from an EMBL/GenBank/DDBJ whole genome shotgun (WGS) entry which is preliminary data.</text>
</comment>
<dbReference type="Pfam" id="PF04245">
    <property type="entry name" value="NA37"/>
    <property type="match status" value="1"/>
</dbReference>
<protein>
    <submittedName>
        <fullName evidence="4">Nucleoid-associated protein</fullName>
    </submittedName>
</protein>
<gene>
    <name evidence="4" type="ORF">L2764_26710</name>
</gene>
<reference evidence="4 5" key="1">
    <citation type="submission" date="2022-01" db="EMBL/GenBank/DDBJ databases">
        <title>Whole genome-based taxonomy of the Shewanellaceae.</title>
        <authorList>
            <person name="Martin-Rodriguez A.J."/>
        </authorList>
    </citation>
    <scope>NUCLEOTIDE SEQUENCE [LARGE SCALE GENOMIC DNA]</scope>
    <source>
        <strain evidence="4 5">DSM 17177</strain>
    </source>
</reference>
<evidence type="ECO:0000313" key="5">
    <source>
        <dbReference type="Proteomes" id="UP001203423"/>
    </source>
</evidence>
<dbReference type="EMBL" id="JAKIKS010000264">
    <property type="protein sequence ID" value="MCL1127945.1"/>
    <property type="molecule type" value="Genomic_DNA"/>
</dbReference>
<dbReference type="RefSeq" id="WP_248943369.1">
    <property type="nucleotide sequence ID" value="NZ_JAKIKS010000264.1"/>
</dbReference>
<keyword evidence="5" id="KW-1185">Reference proteome</keyword>
<comment type="similarity">
    <text evidence="2">Belongs to the YejK family.</text>
</comment>
<keyword evidence="3" id="KW-0963">Cytoplasm</keyword>
<dbReference type="PANTHER" id="PTHR38772">
    <property type="match status" value="1"/>
</dbReference>
<sequence length="188" mass="21548">MAARINLTAWLSGTSTRFIAFRIGRGAKDVTEYFAKFVGCEEYTRARANTQNLVQVTKKYCAVNDFSDDKTEDVKQFVFERCNTWLDEGEPVLLERISELLDSSFTPQEDGRFLEIAQDDPFFLSNEVPIEKSALRGLTRYSDKTKKLSLSFDSDLINISVFYNENDQEIRITDVPVKLKEQLATEEA</sequence>
<proteinExistence type="inferred from homology"/>
<evidence type="ECO:0000313" key="4">
    <source>
        <dbReference type="EMBL" id="MCL1127945.1"/>
    </source>
</evidence>
<dbReference type="PANTHER" id="PTHR38772:SF1">
    <property type="entry name" value="NUCLEOID-ASSOCIATED PROTEIN YEJK"/>
    <property type="match status" value="1"/>
</dbReference>
<organism evidence="4 5">
    <name type="scientific">Shewanella surugensis</name>
    <dbReference type="NCBI Taxonomy" id="212020"/>
    <lineage>
        <taxon>Bacteria</taxon>
        <taxon>Pseudomonadati</taxon>
        <taxon>Pseudomonadota</taxon>
        <taxon>Gammaproteobacteria</taxon>
        <taxon>Alteromonadales</taxon>
        <taxon>Shewanellaceae</taxon>
        <taxon>Shewanella</taxon>
    </lineage>
</organism>
<dbReference type="Proteomes" id="UP001203423">
    <property type="component" value="Unassembled WGS sequence"/>
</dbReference>
<evidence type="ECO:0000256" key="1">
    <source>
        <dbReference type="ARBA" id="ARBA00004453"/>
    </source>
</evidence>
<evidence type="ECO:0000256" key="3">
    <source>
        <dbReference type="ARBA" id="ARBA00022490"/>
    </source>
</evidence>
<name>A0ABT0LKM1_9GAMM</name>
<dbReference type="InterPro" id="IPR007358">
    <property type="entry name" value="Nucleoid_associated_NdpA"/>
</dbReference>
<accession>A0ABT0LKM1</accession>